<proteinExistence type="predicted"/>
<evidence type="ECO:0000313" key="5">
    <source>
        <dbReference type="EMBL" id="SDD68841.1"/>
    </source>
</evidence>
<name>A0A1G6WSQ1_9GAMM</name>
<dbReference type="Pfam" id="PF08241">
    <property type="entry name" value="Methyltransf_11"/>
    <property type="match status" value="1"/>
</dbReference>
<organism evidence="5 6">
    <name type="scientific">Aquimonas voraii</name>
    <dbReference type="NCBI Taxonomy" id="265719"/>
    <lineage>
        <taxon>Bacteria</taxon>
        <taxon>Pseudomonadati</taxon>
        <taxon>Pseudomonadota</taxon>
        <taxon>Gammaproteobacteria</taxon>
        <taxon>Lysobacterales</taxon>
        <taxon>Lysobacteraceae</taxon>
        <taxon>Aquimonas</taxon>
    </lineage>
</organism>
<keyword evidence="2 5" id="KW-0808">Transferase</keyword>
<dbReference type="RefSeq" id="WP_091242373.1">
    <property type="nucleotide sequence ID" value="NZ_FNAG01000005.1"/>
</dbReference>
<sequence length="413" mass="47213">MKLSDLTCLPACPRVGEPLSLRLSLRIDAPIVFEPELELRLLDAEGGLVADARLRHSLPAGWLPRGEYRFSASLPEWSLPPGRYRAWIEPSHKRVEGWRSEAAAELEFVVEGHGGAGTAPMVHLHLESAPGTTPLSELAWARGHEDWFFRHFDHAACTVLSYMLDDHPLLRGRVLDLGCGDGITALGMALRCEPELLVGIDPFPLFERLPEMIERAHVPRDVIPACLRFEQADGRHLPFEDDSFDVVVSWGSLEHVPGGYGQVMREVKRVLRDGGLFFAHPGLYYAKFGSHLAEFCAEPWFHLRHSREEIERIVRETPPQLMDRSGHVATPDQYLQWYDELNKMTVEDFERDLRALDFEPWRLALRCEDRVDYPPDLVHYPFTRLAISELYVSCWNRKHPRPPGYLQRPLIPS</sequence>
<dbReference type="InterPro" id="IPR029063">
    <property type="entry name" value="SAM-dependent_MTases_sf"/>
</dbReference>
<dbReference type="SUPFAM" id="SSF53335">
    <property type="entry name" value="S-adenosyl-L-methionine-dependent methyltransferases"/>
    <property type="match status" value="1"/>
</dbReference>
<feature type="domain" description="Methyltransferase type 11" evidence="4">
    <location>
        <begin position="175"/>
        <end position="278"/>
    </location>
</feature>
<dbReference type="STRING" id="265719.SAMN04488509_105147"/>
<reference evidence="5 6" key="1">
    <citation type="submission" date="2016-10" db="EMBL/GenBank/DDBJ databases">
        <authorList>
            <person name="de Groot N.N."/>
        </authorList>
    </citation>
    <scope>NUCLEOTIDE SEQUENCE [LARGE SCALE GENOMIC DNA]</scope>
    <source>
        <strain evidence="5 6">DSM 16957</strain>
    </source>
</reference>
<dbReference type="PANTHER" id="PTHR43464:SF19">
    <property type="entry name" value="UBIQUINONE BIOSYNTHESIS O-METHYLTRANSFERASE, MITOCHONDRIAL"/>
    <property type="match status" value="1"/>
</dbReference>
<keyword evidence="3" id="KW-0949">S-adenosyl-L-methionine</keyword>
<dbReference type="Gene3D" id="3.40.50.150">
    <property type="entry name" value="Vaccinia Virus protein VP39"/>
    <property type="match status" value="1"/>
</dbReference>
<dbReference type="CDD" id="cd02440">
    <property type="entry name" value="AdoMet_MTases"/>
    <property type="match status" value="1"/>
</dbReference>
<dbReference type="InterPro" id="IPR013216">
    <property type="entry name" value="Methyltransf_11"/>
</dbReference>
<protein>
    <submittedName>
        <fullName evidence="5">Methyltransferase domain-containing protein</fullName>
    </submittedName>
</protein>
<evidence type="ECO:0000313" key="6">
    <source>
        <dbReference type="Proteomes" id="UP000199603"/>
    </source>
</evidence>
<evidence type="ECO:0000256" key="1">
    <source>
        <dbReference type="ARBA" id="ARBA00022603"/>
    </source>
</evidence>
<accession>A0A1G6WSQ1</accession>
<dbReference type="PANTHER" id="PTHR43464">
    <property type="entry name" value="METHYLTRANSFERASE"/>
    <property type="match status" value="1"/>
</dbReference>
<dbReference type="EMBL" id="FNAG01000005">
    <property type="protein sequence ID" value="SDD68841.1"/>
    <property type="molecule type" value="Genomic_DNA"/>
</dbReference>
<dbReference type="GO" id="GO:0008757">
    <property type="term" value="F:S-adenosylmethionine-dependent methyltransferase activity"/>
    <property type="evidence" value="ECO:0007669"/>
    <property type="project" value="InterPro"/>
</dbReference>
<evidence type="ECO:0000259" key="4">
    <source>
        <dbReference type="Pfam" id="PF08241"/>
    </source>
</evidence>
<gene>
    <name evidence="5" type="ORF">SAMN04488509_105147</name>
</gene>
<keyword evidence="6" id="KW-1185">Reference proteome</keyword>
<evidence type="ECO:0000256" key="2">
    <source>
        <dbReference type="ARBA" id="ARBA00022679"/>
    </source>
</evidence>
<dbReference type="GO" id="GO:0032259">
    <property type="term" value="P:methylation"/>
    <property type="evidence" value="ECO:0007669"/>
    <property type="project" value="UniProtKB-KW"/>
</dbReference>
<keyword evidence="1 5" id="KW-0489">Methyltransferase</keyword>
<dbReference type="AlphaFoldDB" id="A0A1G6WSQ1"/>
<evidence type="ECO:0000256" key="3">
    <source>
        <dbReference type="ARBA" id="ARBA00022691"/>
    </source>
</evidence>
<dbReference type="Proteomes" id="UP000199603">
    <property type="component" value="Unassembled WGS sequence"/>
</dbReference>
<dbReference type="OrthoDB" id="932345at2"/>